<dbReference type="InterPro" id="IPR042183">
    <property type="entry name" value="MmgE/PrpD_sf_1"/>
</dbReference>
<dbReference type="Gene3D" id="3.30.1330.120">
    <property type="entry name" value="2-methylcitrate dehydratase PrpD"/>
    <property type="match status" value="1"/>
</dbReference>
<comment type="caution">
    <text evidence="4">The sequence shown here is derived from an EMBL/GenBank/DDBJ whole genome shotgun (WGS) entry which is preliminary data.</text>
</comment>
<dbReference type="EMBL" id="JACPUR010000019">
    <property type="protein sequence ID" value="MBI3127691.1"/>
    <property type="molecule type" value="Genomic_DNA"/>
</dbReference>
<dbReference type="InterPro" id="IPR005656">
    <property type="entry name" value="MmgE_PrpD"/>
</dbReference>
<reference evidence="4" key="1">
    <citation type="submission" date="2020-07" db="EMBL/GenBank/DDBJ databases">
        <title>Huge and variable diversity of episymbiotic CPR bacteria and DPANN archaea in groundwater ecosystems.</title>
        <authorList>
            <person name="He C.Y."/>
            <person name="Keren R."/>
            <person name="Whittaker M."/>
            <person name="Farag I.F."/>
            <person name="Doudna J."/>
            <person name="Cate J.H.D."/>
            <person name="Banfield J.F."/>
        </authorList>
    </citation>
    <scope>NUCLEOTIDE SEQUENCE</scope>
    <source>
        <strain evidence="4">NC_groundwater_763_Ag_S-0.2um_68_21</strain>
    </source>
</reference>
<dbReference type="InterPro" id="IPR045336">
    <property type="entry name" value="MmgE_PrpD_N"/>
</dbReference>
<evidence type="ECO:0000313" key="5">
    <source>
        <dbReference type="Proteomes" id="UP000782312"/>
    </source>
</evidence>
<dbReference type="Pfam" id="PF19305">
    <property type="entry name" value="MmgE_PrpD_C"/>
    <property type="match status" value="1"/>
</dbReference>
<proteinExistence type="inferred from homology"/>
<organism evidence="4 5">
    <name type="scientific">Tectimicrobiota bacterium</name>
    <dbReference type="NCBI Taxonomy" id="2528274"/>
    <lineage>
        <taxon>Bacteria</taxon>
        <taxon>Pseudomonadati</taxon>
        <taxon>Nitrospinota/Tectimicrobiota group</taxon>
        <taxon>Candidatus Tectimicrobiota</taxon>
    </lineage>
</organism>
<accession>A0A932MQ24</accession>
<dbReference type="PANTHER" id="PTHR16943:SF8">
    <property type="entry name" value="2-METHYLCITRATE DEHYDRATASE"/>
    <property type="match status" value="1"/>
</dbReference>
<dbReference type="GO" id="GO:0016829">
    <property type="term" value="F:lyase activity"/>
    <property type="evidence" value="ECO:0007669"/>
    <property type="project" value="InterPro"/>
</dbReference>
<sequence length="455" mass="48127">MTMAEDLAAFASSVSCEGMSEAARKQVKLLVLDALGCAIGSLGAEPIEHLRKHAEEFGGAPLSTLIGGGQTAPDRAAFYNTALVRDLDFNDSYMGKKGTVHPSDNLGAVLAAAEYAGASGTDFIPALALAYQVQCRLADVAGSEARGFDQGVAGAYGSAAGAARALGLHAKRAAHAIAIAGASNNPLFVTRTGHISHWKGFAMAAAGMNAAHAAFLAMRGVTGPLAVFEGTGGMMEAVSGPFEIDWSREKLDRVLGVAIKKYNAGVHSQTALEAALELREKHGFKGEEIEAVEVGLYERAYNIMGGGKYGGKHDIRNKETADHSLPYVLAAALLDGQLLPAQYAPARIAAPDVQALLRKVKVVLAEDLTARYPAHSCARVKITLKDGRSFADEHEDYEGFPTRPMRWETVAAKFHALAAPRAPEPLRRDIEEACARLDSIRVRDLTALLGRVGRG</sequence>
<evidence type="ECO:0000259" key="2">
    <source>
        <dbReference type="Pfam" id="PF03972"/>
    </source>
</evidence>
<protein>
    <submittedName>
        <fullName evidence="4">MmgE/PrpD family protein</fullName>
    </submittedName>
</protein>
<evidence type="ECO:0000259" key="3">
    <source>
        <dbReference type="Pfam" id="PF19305"/>
    </source>
</evidence>
<name>A0A932MQ24_UNCTE</name>
<dbReference type="PANTHER" id="PTHR16943">
    <property type="entry name" value="2-METHYLCITRATE DEHYDRATASE-RELATED"/>
    <property type="match status" value="1"/>
</dbReference>
<evidence type="ECO:0000256" key="1">
    <source>
        <dbReference type="ARBA" id="ARBA00006174"/>
    </source>
</evidence>
<gene>
    <name evidence="4" type="ORF">HYZ11_08825</name>
</gene>
<dbReference type="Proteomes" id="UP000782312">
    <property type="component" value="Unassembled WGS sequence"/>
</dbReference>
<dbReference type="Gene3D" id="1.10.4100.10">
    <property type="entry name" value="2-methylcitrate dehydratase PrpD"/>
    <property type="match status" value="1"/>
</dbReference>
<feature type="domain" description="MmgE/PrpD C-terminal" evidence="3">
    <location>
        <begin position="262"/>
        <end position="435"/>
    </location>
</feature>
<evidence type="ECO:0000313" key="4">
    <source>
        <dbReference type="EMBL" id="MBI3127691.1"/>
    </source>
</evidence>
<dbReference type="AlphaFoldDB" id="A0A932MQ24"/>
<feature type="domain" description="MmgE/PrpD N-terminal" evidence="2">
    <location>
        <begin position="5"/>
        <end position="246"/>
    </location>
</feature>
<dbReference type="SUPFAM" id="SSF103378">
    <property type="entry name" value="2-methylcitrate dehydratase PrpD"/>
    <property type="match status" value="1"/>
</dbReference>
<dbReference type="InterPro" id="IPR045337">
    <property type="entry name" value="MmgE_PrpD_C"/>
</dbReference>
<comment type="similarity">
    <text evidence="1">Belongs to the PrpD family.</text>
</comment>
<dbReference type="Pfam" id="PF03972">
    <property type="entry name" value="MmgE_PrpD_N"/>
    <property type="match status" value="1"/>
</dbReference>
<dbReference type="InterPro" id="IPR042188">
    <property type="entry name" value="MmgE/PrpD_sf_2"/>
</dbReference>
<dbReference type="InterPro" id="IPR036148">
    <property type="entry name" value="MmgE/PrpD_sf"/>
</dbReference>